<gene>
    <name evidence="2" type="ORF">QR685DRAFT_574139</name>
</gene>
<evidence type="ECO:0000256" key="1">
    <source>
        <dbReference type="SAM" id="SignalP"/>
    </source>
</evidence>
<organism evidence="2 3">
    <name type="scientific">Neurospora intermedia</name>
    <dbReference type="NCBI Taxonomy" id="5142"/>
    <lineage>
        <taxon>Eukaryota</taxon>
        <taxon>Fungi</taxon>
        <taxon>Dikarya</taxon>
        <taxon>Ascomycota</taxon>
        <taxon>Pezizomycotina</taxon>
        <taxon>Sordariomycetes</taxon>
        <taxon>Sordariomycetidae</taxon>
        <taxon>Sordariales</taxon>
        <taxon>Sordariaceae</taxon>
        <taxon>Neurospora</taxon>
    </lineage>
</organism>
<keyword evidence="1" id="KW-0732">Signal</keyword>
<dbReference type="Proteomes" id="UP001451303">
    <property type="component" value="Unassembled WGS sequence"/>
</dbReference>
<evidence type="ECO:0000313" key="3">
    <source>
        <dbReference type="Proteomes" id="UP001451303"/>
    </source>
</evidence>
<sequence>MQLVHLVSAIATLVASVQGTVFLGQSCSGSGYDCTDDFNSVAVCNGRQWVLSAQCGRACCVWPGGDPAPWCRC</sequence>
<feature type="chain" id="PRO_5045951964" evidence="1">
    <location>
        <begin position="20"/>
        <end position="73"/>
    </location>
</feature>
<feature type="signal peptide" evidence="1">
    <location>
        <begin position="1"/>
        <end position="19"/>
    </location>
</feature>
<protein>
    <submittedName>
        <fullName evidence="2">Uncharacterized protein</fullName>
    </submittedName>
</protein>
<reference evidence="2 3" key="1">
    <citation type="submission" date="2023-09" db="EMBL/GenBank/DDBJ databases">
        <title>Multi-omics analysis of a traditional fermented food reveals byproduct-associated fungal strains for waste-to-food upcycling.</title>
        <authorList>
            <consortium name="Lawrence Berkeley National Laboratory"/>
            <person name="Rekdal V.M."/>
            <person name="Villalobos-Escobedo J.M."/>
            <person name="Rodriguez-Valeron N."/>
            <person name="Garcia M.O."/>
            <person name="Vasquez D.P."/>
            <person name="Damayanti I."/>
            <person name="Sorensen P.M."/>
            <person name="Baidoo E.E."/>
            <person name="De Carvalho A.C."/>
            <person name="Riley R."/>
            <person name="Lipzen A."/>
            <person name="He G."/>
            <person name="Yan M."/>
            <person name="Haridas S."/>
            <person name="Daum C."/>
            <person name="Yoshinaga Y."/>
            <person name="Ng V."/>
            <person name="Grigoriev I.V."/>
            <person name="Munk R."/>
            <person name="Nuraida L."/>
            <person name="Wijaya C.H."/>
            <person name="Morales P.-C."/>
            <person name="Keasling J.D."/>
        </authorList>
    </citation>
    <scope>NUCLEOTIDE SEQUENCE [LARGE SCALE GENOMIC DNA]</scope>
    <source>
        <strain evidence="2 3">FGSC 2613</strain>
    </source>
</reference>
<keyword evidence="3" id="KW-1185">Reference proteome</keyword>
<evidence type="ECO:0000313" key="2">
    <source>
        <dbReference type="EMBL" id="KAL0468026.1"/>
    </source>
</evidence>
<accession>A0ABR3D5N8</accession>
<proteinExistence type="predicted"/>
<comment type="caution">
    <text evidence="2">The sequence shown here is derived from an EMBL/GenBank/DDBJ whole genome shotgun (WGS) entry which is preliminary data.</text>
</comment>
<name>A0ABR3D5N8_NEUIN</name>
<dbReference type="EMBL" id="JAVLET010000008">
    <property type="protein sequence ID" value="KAL0468026.1"/>
    <property type="molecule type" value="Genomic_DNA"/>
</dbReference>